<dbReference type="SUPFAM" id="SSF49562">
    <property type="entry name" value="C2 domain (Calcium/lipid-binding domain, CaLB)"/>
    <property type="match status" value="1"/>
</dbReference>
<evidence type="ECO:0000313" key="2">
    <source>
        <dbReference type="EMBL" id="CDP15795.1"/>
    </source>
</evidence>
<dbReference type="CDD" id="cd04051">
    <property type="entry name" value="C2_SRC2_like"/>
    <property type="match status" value="1"/>
</dbReference>
<accession>A0A068V4V5</accession>
<organism evidence="2 3">
    <name type="scientific">Coffea canephora</name>
    <name type="common">Robusta coffee</name>
    <dbReference type="NCBI Taxonomy" id="49390"/>
    <lineage>
        <taxon>Eukaryota</taxon>
        <taxon>Viridiplantae</taxon>
        <taxon>Streptophyta</taxon>
        <taxon>Embryophyta</taxon>
        <taxon>Tracheophyta</taxon>
        <taxon>Spermatophyta</taxon>
        <taxon>Magnoliopsida</taxon>
        <taxon>eudicotyledons</taxon>
        <taxon>Gunneridae</taxon>
        <taxon>Pentapetalae</taxon>
        <taxon>asterids</taxon>
        <taxon>lamiids</taxon>
        <taxon>Gentianales</taxon>
        <taxon>Rubiaceae</taxon>
        <taxon>Ixoroideae</taxon>
        <taxon>Gardenieae complex</taxon>
        <taxon>Bertiereae - Coffeeae clade</taxon>
        <taxon>Coffeeae</taxon>
        <taxon>Coffea</taxon>
    </lineage>
</organism>
<dbReference type="Gene3D" id="2.60.40.150">
    <property type="entry name" value="C2 domain"/>
    <property type="match status" value="1"/>
</dbReference>
<dbReference type="OMA" id="FEVTLIC"/>
<proteinExistence type="predicted"/>
<sequence length="173" mass="19552">MECRQFEVTLICANNLPDVRELGKMKVYAQVSVKGHSNSVWVTPVDRERETNPYWNCKIKYTLPEIAVQKDGVILVIELYCERSLLPDKYVGEVNLSLKKLFDCGFSQENLEYDVDRNDADGIFGKLKLSYDFAKTKITVSKSESSLRGQVLEAVGHGVLHAVIHGAIHIILH</sequence>
<dbReference type="InterPro" id="IPR044750">
    <property type="entry name" value="C2_SRC2/BAP"/>
</dbReference>
<dbReference type="InterPro" id="IPR000008">
    <property type="entry name" value="C2_dom"/>
</dbReference>
<evidence type="ECO:0000259" key="1">
    <source>
        <dbReference type="PROSITE" id="PS50004"/>
    </source>
</evidence>
<protein>
    <recommendedName>
        <fullName evidence="1">C2 domain-containing protein</fullName>
    </recommendedName>
</protein>
<dbReference type="Gramene" id="CDP15795">
    <property type="protein sequence ID" value="CDP15795"/>
    <property type="gene ID" value="GSCOC_T00016629001"/>
</dbReference>
<feature type="domain" description="C2" evidence="1">
    <location>
        <begin position="1"/>
        <end position="111"/>
    </location>
</feature>
<keyword evidence="3" id="KW-1185">Reference proteome</keyword>
<gene>
    <name evidence="2" type="ORF">GSCOC_T00016629001</name>
</gene>
<dbReference type="PROSITE" id="PS50004">
    <property type="entry name" value="C2"/>
    <property type="match status" value="1"/>
</dbReference>
<dbReference type="EMBL" id="HG739194">
    <property type="protein sequence ID" value="CDP15795.1"/>
    <property type="molecule type" value="Genomic_DNA"/>
</dbReference>
<dbReference type="InParanoid" id="A0A068V4V5"/>
<dbReference type="PANTHER" id="PTHR32246:SF22">
    <property type="entry name" value="C2 DOMAIN-CONTAINING PROTEIN"/>
    <property type="match status" value="1"/>
</dbReference>
<dbReference type="Pfam" id="PF00168">
    <property type="entry name" value="C2"/>
    <property type="match status" value="1"/>
</dbReference>
<name>A0A068V4V5_COFCA</name>
<dbReference type="Proteomes" id="UP000295252">
    <property type="component" value="Chromosome II"/>
</dbReference>
<evidence type="ECO:0000313" key="3">
    <source>
        <dbReference type="Proteomes" id="UP000295252"/>
    </source>
</evidence>
<reference evidence="3" key="1">
    <citation type="journal article" date="2014" name="Science">
        <title>The coffee genome provides insight into the convergent evolution of caffeine biosynthesis.</title>
        <authorList>
            <person name="Denoeud F."/>
            <person name="Carretero-Paulet L."/>
            <person name="Dereeper A."/>
            <person name="Droc G."/>
            <person name="Guyot R."/>
            <person name="Pietrella M."/>
            <person name="Zheng C."/>
            <person name="Alberti A."/>
            <person name="Anthony F."/>
            <person name="Aprea G."/>
            <person name="Aury J.M."/>
            <person name="Bento P."/>
            <person name="Bernard M."/>
            <person name="Bocs S."/>
            <person name="Campa C."/>
            <person name="Cenci A."/>
            <person name="Combes M.C."/>
            <person name="Crouzillat D."/>
            <person name="Da Silva C."/>
            <person name="Daddiego L."/>
            <person name="De Bellis F."/>
            <person name="Dussert S."/>
            <person name="Garsmeur O."/>
            <person name="Gayraud T."/>
            <person name="Guignon V."/>
            <person name="Jahn K."/>
            <person name="Jamilloux V."/>
            <person name="Joet T."/>
            <person name="Labadie K."/>
            <person name="Lan T."/>
            <person name="Leclercq J."/>
            <person name="Lepelley M."/>
            <person name="Leroy T."/>
            <person name="Li L.T."/>
            <person name="Librado P."/>
            <person name="Lopez L."/>
            <person name="Munoz A."/>
            <person name="Noel B."/>
            <person name="Pallavicini A."/>
            <person name="Perrotta G."/>
            <person name="Poncet V."/>
            <person name="Pot D."/>
            <person name="Priyono X."/>
            <person name="Rigoreau M."/>
            <person name="Rouard M."/>
            <person name="Rozas J."/>
            <person name="Tranchant-Dubreuil C."/>
            <person name="VanBuren R."/>
            <person name="Zhang Q."/>
            <person name="Andrade A.C."/>
            <person name="Argout X."/>
            <person name="Bertrand B."/>
            <person name="de Kochko A."/>
            <person name="Graziosi G."/>
            <person name="Henry R.J."/>
            <person name="Jayarama X."/>
            <person name="Ming R."/>
            <person name="Nagai C."/>
            <person name="Rounsley S."/>
            <person name="Sankoff D."/>
            <person name="Giuliano G."/>
            <person name="Albert V.A."/>
            <person name="Wincker P."/>
            <person name="Lashermes P."/>
        </authorList>
    </citation>
    <scope>NUCLEOTIDE SEQUENCE [LARGE SCALE GENOMIC DNA]</scope>
    <source>
        <strain evidence="3">cv. DH200-94</strain>
    </source>
</reference>
<dbReference type="SMART" id="SM00239">
    <property type="entry name" value="C2"/>
    <property type="match status" value="1"/>
</dbReference>
<dbReference type="STRING" id="49390.A0A068V4V5"/>
<dbReference type="PhylomeDB" id="A0A068V4V5"/>
<dbReference type="GO" id="GO:0006952">
    <property type="term" value="P:defense response"/>
    <property type="evidence" value="ECO:0007669"/>
    <property type="project" value="InterPro"/>
</dbReference>
<dbReference type="OrthoDB" id="270970at2759"/>
<dbReference type="PANTHER" id="PTHR32246">
    <property type="entry name" value="INGRESSION PROTEIN FIC1"/>
    <property type="match status" value="1"/>
</dbReference>
<dbReference type="InterPro" id="IPR035892">
    <property type="entry name" value="C2_domain_sf"/>
</dbReference>
<dbReference type="AlphaFoldDB" id="A0A068V4V5"/>